<feature type="chain" id="PRO_5039210657" evidence="1">
    <location>
        <begin position="33"/>
        <end position="79"/>
    </location>
</feature>
<dbReference type="EMBL" id="BDCX01000012">
    <property type="protein sequence ID" value="GAT69104.1"/>
    <property type="molecule type" value="Genomic_DNA"/>
</dbReference>
<feature type="signal peptide" evidence="1">
    <location>
        <begin position="1"/>
        <end position="32"/>
    </location>
</feature>
<dbReference type="AlphaFoldDB" id="A0A161LJJ0"/>
<evidence type="ECO:0000256" key="1">
    <source>
        <dbReference type="SAM" id="SignalP"/>
    </source>
</evidence>
<name>A0A161LJJ0_9ACTN</name>
<accession>A0A161LJJ0</accession>
<evidence type="ECO:0000313" key="3">
    <source>
        <dbReference type="Proteomes" id="UP000077701"/>
    </source>
</evidence>
<dbReference type="STRING" id="161355.PS9374_04774"/>
<evidence type="ECO:0000313" key="2">
    <source>
        <dbReference type="EMBL" id="GAT69104.1"/>
    </source>
</evidence>
<reference evidence="2 3" key="1">
    <citation type="journal article" date="2016" name="Genome Announc.">
        <title>Draft Genome Sequence of Planomonospora sphaerica JCM9374, a Rare Actinomycete.</title>
        <authorList>
            <person name="Dohra H."/>
            <person name="Suzuki T."/>
            <person name="Inoue Y."/>
            <person name="Kodani S."/>
        </authorList>
    </citation>
    <scope>NUCLEOTIDE SEQUENCE [LARGE SCALE GENOMIC DNA]</scope>
    <source>
        <strain evidence="2 3">JCM 9374</strain>
    </source>
</reference>
<gene>
    <name evidence="2" type="ORF">PS9374_04774</name>
</gene>
<organism evidence="2 3">
    <name type="scientific">Planomonospora sphaerica</name>
    <dbReference type="NCBI Taxonomy" id="161355"/>
    <lineage>
        <taxon>Bacteria</taxon>
        <taxon>Bacillati</taxon>
        <taxon>Actinomycetota</taxon>
        <taxon>Actinomycetes</taxon>
        <taxon>Streptosporangiales</taxon>
        <taxon>Streptosporangiaceae</taxon>
        <taxon>Planomonospora</taxon>
    </lineage>
</organism>
<keyword evidence="1" id="KW-0732">Signal</keyword>
<dbReference type="OrthoDB" id="3543732at2"/>
<dbReference type="RefSeq" id="WP_153054458.1">
    <property type="nucleotide sequence ID" value="NZ_BDCX01000012.1"/>
</dbReference>
<protein>
    <submittedName>
        <fullName evidence="2">Uncharacterized protein</fullName>
    </submittedName>
</protein>
<reference evidence="3" key="2">
    <citation type="submission" date="2016-04" db="EMBL/GenBank/DDBJ databases">
        <title>Planomonospora sphaerica JCM9374 whole genome shotgun sequence.</title>
        <authorList>
            <person name="Suzuki T."/>
            <person name="Dohra H."/>
            <person name="Kodani S."/>
        </authorList>
    </citation>
    <scope>NUCLEOTIDE SEQUENCE [LARGE SCALE GENOMIC DNA]</scope>
    <source>
        <strain evidence="3">JCM 9374</strain>
    </source>
</reference>
<dbReference type="Proteomes" id="UP000077701">
    <property type="component" value="Unassembled WGS sequence"/>
</dbReference>
<comment type="caution">
    <text evidence="2">The sequence shown here is derived from an EMBL/GenBank/DDBJ whole genome shotgun (WGS) entry which is preliminary data.</text>
</comment>
<proteinExistence type="predicted"/>
<keyword evidence="3" id="KW-1185">Reference proteome</keyword>
<sequence length="79" mass="8413">MRARRLAAAALMAGGLAFGTVAVPAAAASAQAAEGWHLMGHYKLRSECVRTGFQALVNGAALDFRCTLSGSRFDLYLYY</sequence>